<reference evidence="1 2" key="1">
    <citation type="submission" date="2012-06" db="EMBL/GenBank/DDBJ databases">
        <title>Finished chromosome of genome of Microcoleus sp. PCC 7113.</title>
        <authorList>
            <consortium name="US DOE Joint Genome Institute"/>
            <person name="Gugger M."/>
            <person name="Coursin T."/>
            <person name="Rippka R."/>
            <person name="Tandeau De Marsac N."/>
            <person name="Huntemann M."/>
            <person name="Wei C.-L."/>
            <person name="Han J."/>
            <person name="Detter J.C."/>
            <person name="Han C."/>
            <person name="Tapia R."/>
            <person name="Chen A."/>
            <person name="Kyrpides N."/>
            <person name="Mavromatis K."/>
            <person name="Markowitz V."/>
            <person name="Szeto E."/>
            <person name="Ivanova N."/>
            <person name="Pagani I."/>
            <person name="Pati A."/>
            <person name="Goodwin L."/>
            <person name="Nordberg H.P."/>
            <person name="Cantor M.N."/>
            <person name="Hua S.X."/>
            <person name="Woyke T."/>
            <person name="Kerfeld C.A."/>
        </authorList>
    </citation>
    <scope>NUCLEOTIDE SEQUENCE [LARGE SCALE GENOMIC DNA]</scope>
    <source>
        <strain evidence="1 2">PCC 7113</strain>
    </source>
</reference>
<dbReference type="AlphaFoldDB" id="K9W9Z2"/>
<dbReference type="KEGG" id="mic:Mic7113_1325"/>
<accession>K9W9Z2</accession>
<sequence length="254" mass="29486">MELDGSHVRTGILTPTETEELTPLRQIRRCKRQTDWREVRVGFARPVEQKEKRTFVARMGQYPEVVQQLHSAAVDQGLSTYTLVYGLADGGNGLREALESEFSHFQFILDRPHLKQHLFATAEAMELTGKIRLIWLKHTLNLIDKGHVKKVISRLKCWQGKGQQRVLNLAKYLERFRDALHYDKYRSLGLPIGSGEIESAHRYIPQKRLKLPGATWHPDTINPMLALRVIRANNWWNDFWHQLSLDKNQLISSC</sequence>
<gene>
    <name evidence="1" type="ORF">Mic7113_1325</name>
</gene>
<dbReference type="PATRIC" id="fig|1173027.3.peg.1469"/>
<keyword evidence="2" id="KW-1185">Reference proteome</keyword>
<evidence type="ECO:0000313" key="2">
    <source>
        <dbReference type="Proteomes" id="UP000010471"/>
    </source>
</evidence>
<organism evidence="1 2">
    <name type="scientific">Allocoleopsis franciscana PCC 7113</name>
    <dbReference type="NCBI Taxonomy" id="1173027"/>
    <lineage>
        <taxon>Bacteria</taxon>
        <taxon>Bacillati</taxon>
        <taxon>Cyanobacteriota</taxon>
        <taxon>Cyanophyceae</taxon>
        <taxon>Coleofasciculales</taxon>
        <taxon>Coleofasciculaceae</taxon>
        <taxon>Allocoleopsis</taxon>
        <taxon>Allocoleopsis franciscana</taxon>
    </lineage>
</organism>
<dbReference type="Proteomes" id="UP000010471">
    <property type="component" value="Chromosome"/>
</dbReference>
<dbReference type="eggNOG" id="COG3464">
    <property type="taxonomic scope" value="Bacteria"/>
</dbReference>
<evidence type="ECO:0000313" key="1">
    <source>
        <dbReference type="EMBL" id="AFZ17210.1"/>
    </source>
</evidence>
<dbReference type="STRING" id="1173027.Mic7113_1325"/>
<dbReference type="HOGENOM" id="CLU_071239_0_0_3"/>
<dbReference type="EMBL" id="CP003630">
    <property type="protein sequence ID" value="AFZ17210.1"/>
    <property type="molecule type" value="Genomic_DNA"/>
</dbReference>
<name>K9W9Z2_9CYAN</name>
<proteinExistence type="predicted"/>
<evidence type="ECO:0008006" key="3">
    <source>
        <dbReference type="Google" id="ProtNLM"/>
    </source>
</evidence>
<protein>
    <recommendedName>
        <fullName evidence="3">Transposase</fullName>
    </recommendedName>
</protein>